<dbReference type="InterPro" id="IPR039875">
    <property type="entry name" value="LENG1-like"/>
</dbReference>
<reference evidence="4 5" key="1">
    <citation type="journal article" date="2014" name="BMC Genomics">
        <title>Adaptive genomic structural variation in the grape powdery mildew pathogen, Erysiphe necator.</title>
        <authorList>
            <person name="Jones L."/>
            <person name="Riaz S."/>
            <person name="Morales-Cruz A."/>
            <person name="Amrine K.C."/>
            <person name="McGuire B."/>
            <person name="Gubler W.D."/>
            <person name="Walker M.A."/>
            <person name="Cantu D."/>
        </authorList>
    </citation>
    <scope>NUCLEOTIDE SEQUENCE [LARGE SCALE GENOMIC DNA]</scope>
    <source>
        <strain evidence="5">c</strain>
    </source>
</reference>
<dbReference type="OMA" id="KRYSAQF"/>
<feature type="region of interest" description="Disordered" evidence="2">
    <location>
        <begin position="63"/>
        <end position="92"/>
    </location>
</feature>
<dbReference type="AlphaFoldDB" id="A0A0B1P6F3"/>
<feature type="coiled-coil region" evidence="1">
    <location>
        <begin position="28"/>
        <end position="55"/>
    </location>
</feature>
<dbReference type="PANTHER" id="PTHR22093:SF0">
    <property type="entry name" value="LEUKOCYTE RECEPTOR CLUSTER MEMBER 1"/>
    <property type="match status" value="1"/>
</dbReference>
<dbReference type="EMBL" id="JNVN01002226">
    <property type="protein sequence ID" value="KHJ32244.1"/>
    <property type="molecule type" value="Genomic_DNA"/>
</dbReference>
<dbReference type="PANTHER" id="PTHR22093">
    <property type="entry name" value="LEUKOCYTE RECEPTOR CLUSTER LRC MEMBER 1"/>
    <property type="match status" value="1"/>
</dbReference>
<name>A0A0B1P6F3_UNCNE</name>
<accession>A0A0B1P6F3</accession>
<feature type="compositionally biased region" description="Basic and acidic residues" evidence="2">
    <location>
        <begin position="73"/>
        <end position="82"/>
    </location>
</feature>
<dbReference type="SMART" id="SM01083">
    <property type="entry name" value="Cir_N"/>
    <property type="match status" value="1"/>
</dbReference>
<dbReference type="Pfam" id="PF10197">
    <property type="entry name" value="Cir_N"/>
    <property type="match status" value="1"/>
</dbReference>
<feature type="domain" description="CBF1-interacting co-repressor CIR N-terminal" evidence="3">
    <location>
        <begin position="10"/>
        <end position="46"/>
    </location>
</feature>
<evidence type="ECO:0000259" key="3">
    <source>
        <dbReference type="SMART" id="SM01083"/>
    </source>
</evidence>
<evidence type="ECO:0000313" key="5">
    <source>
        <dbReference type="Proteomes" id="UP000030854"/>
    </source>
</evidence>
<evidence type="ECO:0000256" key="2">
    <source>
        <dbReference type="SAM" id="MobiDB-lite"/>
    </source>
</evidence>
<organism evidence="4 5">
    <name type="scientific">Uncinula necator</name>
    <name type="common">Grape powdery mildew</name>
    <dbReference type="NCBI Taxonomy" id="52586"/>
    <lineage>
        <taxon>Eukaryota</taxon>
        <taxon>Fungi</taxon>
        <taxon>Dikarya</taxon>
        <taxon>Ascomycota</taxon>
        <taxon>Pezizomycotina</taxon>
        <taxon>Leotiomycetes</taxon>
        <taxon>Erysiphales</taxon>
        <taxon>Erysiphaceae</taxon>
        <taxon>Erysiphe</taxon>
    </lineage>
</organism>
<comment type="caution">
    <text evidence="4">The sequence shown here is derived from an EMBL/GenBank/DDBJ whole genome shotgun (WGS) entry which is preliminary data.</text>
</comment>
<keyword evidence="5" id="KW-1185">Reference proteome</keyword>
<feature type="region of interest" description="Disordered" evidence="2">
    <location>
        <begin position="225"/>
        <end position="264"/>
    </location>
</feature>
<dbReference type="Proteomes" id="UP000030854">
    <property type="component" value="Unassembled WGS sequence"/>
</dbReference>
<dbReference type="STRING" id="52586.A0A0B1P6F3"/>
<dbReference type="HOGENOM" id="CLU_047019_1_1_1"/>
<gene>
    <name evidence="4" type="ORF">EV44_g2814</name>
</gene>
<proteinExistence type="predicted"/>
<protein>
    <submittedName>
        <fullName evidence="4">Putative homocitrate synthase</fullName>
    </submittedName>
</protein>
<evidence type="ECO:0000313" key="4">
    <source>
        <dbReference type="EMBL" id="KHJ32244.1"/>
    </source>
</evidence>
<evidence type="ECO:0000256" key="1">
    <source>
        <dbReference type="SAM" id="Coils"/>
    </source>
</evidence>
<dbReference type="OrthoDB" id="2159131at2759"/>
<dbReference type="InterPro" id="IPR019339">
    <property type="entry name" value="CIR_N_dom"/>
</dbReference>
<keyword evidence="1" id="KW-0175">Coiled coil</keyword>
<sequence>MPLHLLGKKSWNVYNKANIDKVRQDEAIAKAAEEAEEERMQALDAERRMQILRGEKPIAIPLDSPSSCISKYHQSDRSELSHRERKLRKKANENDTEFEMRVACQKFKEAKANRDKLSLTSSLIPHIASEQINVQRKNPEAEREALEKQREFEDQYTMRFSNAAGFKKSPGELPWYSKCEGSTIRDDKYKVCSKDVWGKDDPGRLQRENMRIMSNDPLVMMKAGASKVRELEREKKKMRGREKQRKYIEREGKKSHKRSRDLKEYENNDIVFESLDYPRIEHKRKKRDNTENHQYRSRNT</sequence>
<feature type="region of interest" description="Disordered" evidence="2">
    <location>
        <begin position="276"/>
        <end position="300"/>
    </location>
</feature>